<dbReference type="InterPro" id="IPR051678">
    <property type="entry name" value="AGP_Transferase"/>
</dbReference>
<feature type="domain" description="Aminoglycoside phosphotransferase" evidence="1">
    <location>
        <begin position="44"/>
        <end position="321"/>
    </location>
</feature>
<dbReference type="HOGENOM" id="CLU_058287_0_0_1"/>
<sequence length="419" mass="46866">MAEDPDDSISTFSYDGDGDPDTFGLHELRAVVNSHFHTICSLERLAEGGYHKVYSIVQDDGTPLGVVRVAAPAFPKDKTESEVATLKLLATHTDVPVPKVYSWNSDASNPVGAEYMLMQKVPGFPASEKWDTLSMIVKESVVSQVAEHLMAIFALRFDSAGSLYLSASSESGVIVGPIVSTPFYRALDGVVRIRDADATLHAELFRLRGPFSNTSDYLQSFLLAELHFLSHHRSVVLSEFSEEDEEAAVIRLEQGERVLQKALELCSVYPGDIQIHEQETAPIKPFSLRLDDFRLSNIMIDESGRVTGIIDFEGATIAPLWECALLPRWLQDPDDPESTYEGGSAENRQILRALFLDKVENEEWKALYEQGKPFRLLSDRLQFQVGVWASDDMEAWVDERLAWAKDHPGVGFPERNIFR</sequence>
<dbReference type="Pfam" id="PF01636">
    <property type="entry name" value="APH"/>
    <property type="match status" value="1"/>
</dbReference>
<dbReference type="EMBL" id="KL142395">
    <property type="protein sequence ID" value="KDR70842.1"/>
    <property type="molecule type" value="Genomic_DNA"/>
</dbReference>
<gene>
    <name evidence="2" type="ORF">GALMADRAFT_214226</name>
</gene>
<protein>
    <recommendedName>
        <fullName evidence="1">Aminoglycoside phosphotransferase domain-containing protein</fullName>
    </recommendedName>
</protein>
<name>A0A067SLE0_GALM3</name>
<dbReference type="InterPro" id="IPR002575">
    <property type="entry name" value="Aminoglycoside_PTrfase"/>
</dbReference>
<dbReference type="PANTHER" id="PTHR21310:SF13">
    <property type="entry name" value="AMINOGLYCOSIDE PHOSPHOTRANSFERASE DOMAIN-CONTAINING PROTEIN"/>
    <property type="match status" value="1"/>
</dbReference>
<dbReference type="Gene3D" id="3.90.1200.10">
    <property type="match status" value="1"/>
</dbReference>
<keyword evidence="3" id="KW-1185">Reference proteome</keyword>
<organism evidence="2 3">
    <name type="scientific">Galerina marginata (strain CBS 339.88)</name>
    <dbReference type="NCBI Taxonomy" id="685588"/>
    <lineage>
        <taxon>Eukaryota</taxon>
        <taxon>Fungi</taxon>
        <taxon>Dikarya</taxon>
        <taxon>Basidiomycota</taxon>
        <taxon>Agaricomycotina</taxon>
        <taxon>Agaricomycetes</taxon>
        <taxon>Agaricomycetidae</taxon>
        <taxon>Agaricales</taxon>
        <taxon>Agaricineae</taxon>
        <taxon>Strophariaceae</taxon>
        <taxon>Galerina</taxon>
    </lineage>
</organism>
<dbReference type="PANTHER" id="PTHR21310">
    <property type="entry name" value="AMINOGLYCOSIDE PHOSPHOTRANSFERASE-RELATED-RELATED"/>
    <property type="match status" value="1"/>
</dbReference>
<dbReference type="AlphaFoldDB" id="A0A067SLE0"/>
<evidence type="ECO:0000313" key="3">
    <source>
        <dbReference type="Proteomes" id="UP000027222"/>
    </source>
</evidence>
<reference evidence="3" key="1">
    <citation type="journal article" date="2014" name="Proc. Natl. Acad. Sci. U.S.A.">
        <title>Extensive sampling of basidiomycete genomes demonstrates inadequacy of the white-rot/brown-rot paradigm for wood decay fungi.</title>
        <authorList>
            <person name="Riley R."/>
            <person name="Salamov A.A."/>
            <person name="Brown D.W."/>
            <person name="Nagy L.G."/>
            <person name="Floudas D."/>
            <person name="Held B.W."/>
            <person name="Levasseur A."/>
            <person name="Lombard V."/>
            <person name="Morin E."/>
            <person name="Otillar R."/>
            <person name="Lindquist E.A."/>
            <person name="Sun H."/>
            <person name="LaButti K.M."/>
            <person name="Schmutz J."/>
            <person name="Jabbour D."/>
            <person name="Luo H."/>
            <person name="Baker S.E."/>
            <person name="Pisabarro A.G."/>
            <person name="Walton J.D."/>
            <person name="Blanchette R.A."/>
            <person name="Henrissat B."/>
            <person name="Martin F."/>
            <person name="Cullen D."/>
            <person name="Hibbett D.S."/>
            <person name="Grigoriev I.V."/>
        </authorList>
    </citation>
    <scope>NUCLEOTIDE SEQUENCE [LARGE SCALE GENOMIC DNA]</scope>
    <source>
        <strain evidence="3">CBS 339.88</strain>
    </source>
</reference>
<dbReference type="OrthoDB" id="10003767at2759"/>
<dbReference type="STRING" id="685588.A0A067SLE0"/>
<evidence type="ECO:0000259" key="1">
    <source>
        <dbReference type="Pfam" id="PF01636"/>
    </source>
</evidence>
<accession>A0A067SLE0</accession>
<dbReference type="Gene3D" id="3.30.200.20">
    <property type="entry name" value="Phosphorylase Kinase, domain 1"/>
    <property type="match status" value="1"/>
</dbReference>
<dbReference type="InterPro" id="IPR011009">
    <property type="entry name" value="Kinase-like_dom_sf"/>
</dbReference>
<proteinExistence type="predicted"/>
<evidence type="ECO:0000313" key="2">
    <source>
        <dbReference type="EMBL" id="KDR70842.1"/>
    </source>
</evidence>
<dbReference type="SUPFAM" id="SSF56112">
    <property type="entry name" value="Protein kinase-like (PK-like)"/>
    <property type="match status" value="1"/>
</dbReference>
<dbReference type="Proteomes" id="UP000027222">
    <property type="component" value="Unassembled WGS sequence"/>
</dbReference>